<keyword evidence="1" id="KW-0472">Membrane</keyword>
<dbReference type="CDD" id="cd10959">
    <property type="entry name" value="CE4_NodB_like_3"/>
    <property type="match status" value="1"/>
</dbReference>
<evidence type="ECO:0000259" key="2">
    <source>
        <dbReference type="PROSITE" id="PS51677"/>
    </source>
</evidence>
<name>A0A7U4DMD1_GEOS0</name>
<organism evidence="3">
    <name type="scientific">Geobacillus sp. (strain Y4.1MC1)</name>
    <dbReference type="NCBI Taxonomy" id="581103"/>
    <lineage>
        <taxon>Bacteria</taxon>
        <taxon>Bacillati</taxon>
        <taxon>Bacillota</taxon>
        <taxon>Bacilli</taxon>
        <taxon>Bacillales</taxon>
        <taxon>Anoxybacillaceae</taxon>
        <taxon>Geobacillus</taxon>
    </lineage>
</organism>
<dbReference type="AlphaFoldDB" id="A0A7U4DMD1"/>
<dbReference type="PANTHER" id="PTHR10587">
    <property type="entry name" value="GLYCOSYL TRANSFERASE-RELATED"/>
    <property type="match status" value="1"/>
</dbReference>
<keyword evidence="1" id="KW-1133">Transmembrane helix</keyword>
<proteinExistence type="predicted"/>
<dbReference type="Gene3D" id="3.20.20.370">
    <property type="entry name" value="Glycoside hydrolase/deacetylase"/>
    <property type="match status" value="1"/>
</dbReference>
<evidence type="ECO:0000256" key="1">
    <source>
        <dbReference type="SAM" id="Phobius"/>
    </source>
</evidence>
<keyword evidence="1" id="KW-0812">Transmembrane</keyword>
<dbReference type="InterPro" id="IPR050248">
    <property type="entry name" value="Polysacc_deacetylase_ArnD"/>
</dbReference>
<feature type="domain" description="NodB homology" evidence="2">
    <location>
        <begin position="39"/>
        <end position="225"/>
    </location>
</feature>
<accession>A0A7U4DMD1</accession>
<dbReference type="GO" id="GO:0016810">
    <property type="term" value="F:hydrolase activity, acting on carbon-nitrogen (but not peptide) bonds"/>
    <property type="evidence" value="ECO:0007669"/>
    <property type="project" value="InterPro"/>
</dbReference>
<dbReference type="KEGG" id="gmc:GY4MC1_3599"/>
<dbReference type="SUPFAM" id="SSF88713">
    <property type="entry name" value="Glycoside hydrolase/deacetylase"/>
    <property type="match status" value="1"/>
</dbReference>
<dbReference type="EMBL" id="CP002293">
    <property type="protein sequence ID" value="ADP76238.1"/>
    <property type="molecule type" value="Genomic_DNA"/>
</dbReference>
<evidence type="ECO:0000313" key="3">
    <source>
        <dbReference type="EMBL" id="ADP76238.1"/>
    </source>
</evidence>
<protein>
    <submittedName>
        <fullName evidence="3">Polysaccharide deacetylase</fullName>
    </submittedName>
</protein>
<dbReference type="PANTHER" id="PTHR10587:SF137">
    <property type="entry name" value="4-DEOXY-4-FORMAMIDO-L-ARABINOSE-PHOSPHOUNDECAPRENOL DEFORMYLASE ARND-RELATED"/>
    <property type="match status" value="1"/>
</dbReference>
<dbReference type="PROSITE" id="PS51677">
    <property type="entry name" value="NODB"/>
    <property type="match status" value="1"/>
</dbReference>
<dbReference type="InterPro" id="IPR002509">
    <property type="entry name" value="NODB_dom"/>
</dbReference>
<feature type="transmembrane region" description="Helical" evidence="1">
    <location>
        <begin position="6"/>
        <end position="24"/>
    </location>
</feature>
<reference evidence="3" key="1">
    <citation type="submission" date="2010-10" db="EMBL/GenBank/DDBJ databases">
        <title>Complete sequence of chromosome of Geobacillus sp. Y4.1MC1.</title>
        <authorList>
            <consortium name="US DOE Joint Genome Institute"/>
            <person name="Lucas S."/>
            <person name="Copeland A."/>
            <person name="Lapidus A."/>
            <person name="Cheng J.-F."/>
            <person name="Bruce D."/>
            <person name="Goodwin L."/>
            <person name="Pitluck S."/>
            <person name="Chertkov O."/>
            <person name="Zhang X."/>
            <person name="Detter J.C."/>
            <person name="Han C."/>
            <person name="Tapia R."/>
            <person name="Land M."/>
            <person name="Hauser L."/>
            <person name="Jeffries C."/>
            <person name="Kyrpides N."/>
            <person name="Ivanova N."/>
            <person name="Ovchinnikova G."/>
            <person name="Brumm P."/>
            <person name="Mead D."/>
            <person name="Woyke T."/>
        </authorList>
    </citation>
    <scope>NUCLEOTIDE SEQUENCE [LARGE SCALE GENOMIC DNA]</scope>
    <source>
        <strain evidence="3">Y4.1MC1</strain>
    </source>
</reference>
<sequence>MLLWIVLVVGAMIILYGIVPTVLIRKANFRVYRKGASPGMIALTFDDGPDPYYTPRLLDLLKKYQVKATFFVVGKKAKQYPSIVKRMHDEGHEIGMHNYRHISNWFIFPPFLGKGLRKSANIIEQITGTRPIYYRPPWGHFNLFTPFLQKKYPTVMWTAILGDWNVKVGALELHKRLKNSVEDGAIIVLHDSGTTFGADELAPEQMLAALEWLLKEEKAKKMRWVTITDLLNAQTNKQISSIYK</sequence>
<dbReference type="InterPro" id="IPR011330">
    <property type="entry name" value="Glyco_hydro/deAcase_b/a-brl"/>
</dbReference>
<dbReference type="Pfam" id="PF01522">
    <property type="entry name" value="Polysacc_deac_1"/>
    <property type="match status" value="1"/>
</dbReference>
<dbReference type="GO" id="GO:0005975">
    <property type="term" value="P:carbohydrate metabolic process"/>
    <property type="evidence" value="ECO:0007669"/>
    <property type="project" value="InterPro"/>
</dbReference>
<gene>
    <name evidence="3" type="ORF">GY4MC1_3599</name>
</gene>